<evidence type="ECO:0000313" key="2">
    <source>
        <dbReference type="EMBL" id="KAK4344400.1"/>
    </source>
</evidence>
<proteinExistence type="predicted"/>
<dbReference type="AlphaFoldDB" id="A0AAE1R377"/>
<feature type="domain" description="F-box/LRR-repeat protein 15-like leucin rich repeat" evidence="1">
    <location>
        <begin position="142"/>
        <end position="275"/>
    </location>
</feature>
<name>A0AAE1R377_9SOLA</name>
<keyword evidence="3" id="KW-1185">Reference proteome</keyword>
<evidence type="ECO:0000259" key="1">
    <source>
        <dbReference type="Pfam" id="PF25372"/>
    </source>
</evidence>
<dbReference type="InterPro" id="IPR006553">
    <property type="entry name" value="Leu-rich_rpt_Cys-con_subtyp"/>
</dbReference>
<dbReference type="PANTHER" id="PTHR13318">
    <property type="entry name" value="PARTNER OF PAIRED, ISOFORM B-RELATED"/>
    <property type="match status" value="1"/>
</dbReference>
<protein>
    <recommendedName>
        <fullName evidence="1">F-box/LRR-repeat protein 15-like leucin rich repeat domain-containing protein</fullName>
    </recommendedName>
</protein>
<dbReference type="InterPro" id="IPR001611">
    <property type="entry name" value="Leu-rich_rpt"/>
</dbReference>
<dbReference type="SMART" id="SM00367">
    <property type="entry name" value="LRR_CC"/>
    <property type="match status" value="6"/>
</dbReference>
<accession>A0AAE1R377</accession>
<dbReference type="Pfam" id="PF25372">
    <property type="entry name" value="DUF7885"/>
    <property type="match status" value="1"/>
</dbReference>
<dbReference type="Gene3D" id="3.80.10.10">
    <property type="entry name" value="Ribonuclease Inhibitor"/>
    <property type="match status" value="3"/>
</dbReference>
<dbReference type="Pfam" id="PF13516">
    <property type="entry name" value="LRR_6"/>
    <property type="match status" value="2"/>
</dbReference>
<evidence type="ECO:0000313" key="3">
    <source>
        <dbReference type="Proteomes" id="UP001291623"/>
    </source>
</evidence>
<dbReference type="Pfam" id="PF13855">
    <property type="entry name" value="LRR_8"/>
    <property type="match status" value="1"/>
</dbReference>
<comment type="caution">
    <text evidence="2">The sequence shown here is derived from an EMBL/GenBank/DDBJ whole genome shotgun (WGS) entry which is preliminary data.</text>
</comment>
<dbReference type="InterPro" id="IPR057207">
    <property type="entry name" value="FBXL15_LRR"/>
</dbReference>
<dbReference type="GO" id="GO:0019005">
    <property type="term" value="C:SCF ubiquitin ligase complex"/>
    <property type="evidence" value="ECO:0007669"/>
    <property type="project" value="TreeGrafter"/>
</dbReference>
<reference evidence="2" key="1">
    <citation type="submission" date="2023-12" db="EMBL/GenBank/DDBJ databases">
        <title>Genome assembly of Anisodus tanguticus.</title>
        <authorList>
            <person name="Wang Y.-J."/>
        </authorList>
    </citation>
    <scope>NUCLEOTIDE SEQUENCE</scope>
    <source>
        <strain evidence="2">KB-2021</strain>
        <tissue evidence="2">Leaf</tissue>
    </source>
</reference>
<sequence length="540" mass="59951">MGGACSLKRDPHDDDNIIRRGFSSRHFKFGSSCCLESFLLGRVVDCPPGRNNCPSLMELCIHRIRKDIDKYHSFSMLPRDISQLIFNNLVYSNRLSDECVEAFRDCALHDMWTGEYKGVKNNWMDVFSSQGLSLLSVYIFGSEVTDFGFSLLHYCPNLQALSFDCCDCISEQGIKQVSGFSNLTYLSFRKCVSVTAEAMQALSSLDKLVKLDFERCPQIHGGFVHLQGLSKLESLSIRCCQCITDSDMKPLAGIASLKELQIVCVYITDYGVSHLRGLNKLVVLNMEGSHVTTSCLNTTSVLPSLQSLNLNRCCLRDEGCEKFSGLTKLESLNLDSCRITDDGLAHLSGLAKLKDLNLKFTLVTDDGLKEFSGLTCLRSLNLDVRQITDSGLAVLTGLTGLTHLDLFGAHITDSGTKYLAYFRNLQSLDLCGGALTDAGVENIKDLSSLMFLNLSQNRNLTDKTLELLSGTFVSLELLSGLKLLVYLNISNSCTTNNGLQYLKPLKNLHTLDLEYCNVTASEIKKLQDNVLLNLVRYRPN</sequence>
<dbReference type="InterPro" id="IPR032675">
    <property type="entry name" value="LRR_dom_sf"/>
</dbReference>
<dbReference type="GO" id="GO:0031146">
    <property type="term" value="P:SCF-dependent proteasomal ubiquitin-dependent protein catabolic process"/>
    <property type="evidence" value="ECO:0007669"/>
    <property type="project" value="TreeGrafter"/>
</dbReference>
<dbReference type="EMBL" id="JAVYJV010000020">
    <property type="protein sequence ID" value="KAK4344400.1"/>
    <property type="molecule type" value="Genomic_DNA"/>
</dbReference>
<dbReference type="SUPFAM" id="SSF52047">
    <property type="entry name" value="RNI-like"/>
    <property type="match status" value="1"/>
</dbReference>
<organism evidence="2 3">
    <name type="scientific">Anisodus tanguticus</name>
    <dbReference type="NCBI Taxonomy" id="243964"/>
    <lineage>
        <taxon>Eukaryota</taxon>
        <taxon>Viridiplantae</taxon>
        <taxon>Streptophyta</taxon>
        <taxon>Embryophyta</taxon>
        <taxon>Tracheophyta</taxon>
        <taxon>Spermatophyta</taxon>
        <taxon>Magnoliopsida</taxon>
        <taxon>eudicotyledons</taxon>
        <taxon>Gunneridae</taxon>
        <taxon>Pentapetalae</taxon>
        <taxon>asterids</taxon>
        <taxon>lamiids</taxon>
        <taxon>Solanales</taxon>
        <taxon>Solanaceae</taxon>
        <taxon>Solanoideae</taxon>
        <taxon>Hyoscyameae</taxon>
        <taxon>Anisodus</taxon>
    </lineage>
</organism>
<dbReference type="Proteomes" id="UP001291623">
    <property type="component" value="Unassembled WGS sequence"/>
</dbReference>
<gene>
    <name evidence="2" type="ORF">RND71_037494</name>
</gene>
<dbReference type="FunFam" id="3.80.10.10:FF:000277">
    <property type="entry name" value="Leucine-rich repeat family protein"/>
    <property type="match status" value="1"/>
</dbReference>
<dbReference type="PANTHER" id="PTHR13318:SF156">
    <property type="entry name" value="F-BOX_LRR-LIKE PROTEIN"/>
    <property type="match status" value="1"/>
</dbReference>